<evidence type="ECO:0000259" key="7">
    <source>
        <dbReference type="Pfam" id="PF08281"/>
    </source>
</evidence>
<evidence type="ECO:0000259" key="6">
    <source>
        <dbReference type="Pfam" id="PF04542"/>
    </source>
</evidence>
<dbReference type="Gene3D" id="1.10.10.10">
    <property type="entry name" value="Winged helix-like DNA-binding domain superfamily/Winged helix DNA-binding domain"/>
    <property type="match status" value="1"/>
</dbReference>
<dbReference type="Pfam" id="PF08281">
    <property type="entry name" value="Sigma70_r4_2"/>
    <property type="match status" value="1"/>
</dbReference>
<evidence type="ECO:0000313" key="8">
    <source>
        <dbReference type="EMBL" id="GGA32100.1"/>
    </source>
</evidence>
<dbReference type="PANTHER" id="PTHR43133">
    <property type="entry name" value="RNA POLYMERASE ECF-TYPE SIGMA FACTO"/>
    <property type="match status" value="1"/>
</dbReference>
<accession>A0ABQ1FY65</accession>
<organism evidence="8 9">
    <name type="scientific">Paenibacillus physcomitrellae</name>
    <dbReference type="NCBI Taxonomy" id="1619311"/>
    <lineage>
        <taxon>Bacteria</taxon>
        <taxon>Bacillati</taxon>
        <taxon>Bacillota</taxon>
        <taxon>Bacilli</taxon>
        <taxon>Bacillales</taxon>
        <taxon>Paenibacillaceae</taxon>
        <taxon>Paenibacillus</taxon>
    </lineage>
</organism>
<dbReference type="Proteomes" id="UP000609323">
    <property type="component" value="Unassembled WGS sequence"/>
</dbReference>
<keyword evidence="3" id="KW-0731">Sigma factor</keyword>
<keyword evidence="2" id="KW-0805">Transcription regulation</keyword>
<dbReference type="InterPro" id="IPR039425">
    <property type="entry name" value="RNA_pol_sigma-70-like"/>
</dbReference>
<gene>
    <name evidence="8" type="ORF">GCM10010917_16580</name>
</gene>
<dbReference type="InterPro" id="IPR013249">
    <property type="entry name" value="RNA_pol_sigma70_r4_t2"/>
</dbReference>
<dbReference type="SUPFAM" id="SSF88946">
    <property type="entry name" value="Sigma2 domain of RNA polymerase sigma factors"/>
    <property type="match status" value="1"/>
</dbReference>
<dbReference type="Gene3D" id="1.10.1740.10">
    <property type="match status" value="1"/>
</dbReference>
<keyword evidence="4" id="KW-0238">DNA-binding</keyword>
<dbReference type="InterPro" id="IPR013324">
    <property type="entry name" value="RNA_pol_sigma_r3/r4-like"/>
</dbReference>
<dbReference type="RefSeq" id="WP_094095198.1">
    <property type="nucleotide sequence ID" value="NZ_BMHF01000004.1"/>
</dbReference>
<keyword evidence="9" id="KW-1185">Reference proteome</keyword>
<sequence length="190" mass="22510">MNNDKEDQPSLDLKRAVEQVQSGDISAFPVIIRHLQKNILLYCYYLLEDQAEAEDAAQDIFIKCLRRIQDYAPTASFSAWVYKIAHNHCIDLIKKRNRMRQMLSQYRRERAEEDKGNKYTDQIIQLLEKLNTEDKRILLLRALEEYSFDEIGAIMGLKPATVRKKYERIRKKIVKREVQGGRQYEHSFRG</sequence>
<dbReference type="EMBL" id="BMHF01000004">
    <property type="protein sequence ID" value="GGA32100.1"/>
    <property type="molecule type" value="Genomic_DNA"/>
</dbReference>
<dbReference type="InterPro" id="IPR036388">
    <property type="entry name" value="WH-like_DNA-bd_sf"/>
</dbReference>
<dbReference type="InterPro" id="IPR014284">
    <property type="entry name" value="RNA_pol_sigma-70_dom"/>
</dbReference>
<dbReference type="PANTHER" id="PTHR43133:SF8">
    <property type="entry name" value="RNA POLYMERASE SIGMA FACTOR HI_1459-RELATED"/>
    <property type="match status" value="1"/>
</dbReference>
<dbReference type="InterPro" id="IPR013325">
    <property type="entry name" value="RNA_pol_sigma_r2"/>
</dbReference>
<dbReference type="Pfam" id="PF04542">
    <property type="entry name" value="Sigma70_r2"/>
    <property type="match status" value="1"/>
</dbReference>
<keyword evidence="5" id="KW-0804">Transcription</keyword>
<reference evidence="9" key="1">
    <citation type="journal article" date="2019" name="Int. J. Syst. Evol. Microbiol.">
        <title>The Global Catalogue of Microorganisms (GCM) 10K type strain sequencing project: providing services to taxonomists for standard genome sequencing and annotation.</title>
        <authorList>
            <consortium name="The Broad Institute Genomics Platform"/>
            <consortium name="The Broad Institute Genome Sequencing Center for Infectious Disease"/>
            <person name="Wu L."/>
            <person name="Ma J."/>
        </authorList>
    </citation>
    <scope>NUCLEOTIDE SEQUENCE [LARGE SCALE GENOMIC DNA]</scope>
    <source>
        <strain evidence="9">CGMCC 1.15044</strain>
    </source>
</reference>
<comment type="caution">
    <text evidence="8">The sequence shown here is derived from an EMBL/GenBank/DDBJ whole genome shotgun (WGS) entry which is preliminary data.</text>
</comment>
<dbReference type="NCBIfam" id="TIGR02937">
    <property type="entry name" value="sigma70-ECF"/>
    <property type="match status" value="1"/>
</dbReference>
<dbReference type="InterPro" id="IPR007627">
    <property type="entry name" value="RNA_pol_sigma70_r2"/>
</dbReference>
<dbReference type="SUPFAM" id="SSF88659">
    <property type="entry name" value="Sigma3 and sigma4 domains of RNA polymerase sigma factors"/>
    <property type="match status" value="1"/>
</dbReference>
<feature type="domain" description="RNA polymerase sigma-70 region 2" evidence="6">
    <location>
        <begin position="32"/>
        <end position="98"/>
    </location>
</feature>
<evidence type="ECO:0000256" key="1">
    <source>
        <dbReference type="ARBA" id="ARBA00010641"/>
    </source>
</evidence>
<evidence type="ECO:0000313" key="9">
    <source>
        <dbReference type="Proteomes" id="UP000609323"/>
    </source>
</evidence>
<protein>
    <submittedName>
        <fullName evidence="8">ECF subfamily RNA polymerase sigma factor</fullName>
    </submittedName>
</protein>
<evidence type="ECO:0000256" key="3">
    <source>
        <dbReference type="ARBA" id="ARBA00023082"/>
    </source>
</evidence>
<comment type="similarity">
    <text evidence="1">Belongs to the sigma-70 factor family. ECF subfamily.</text>
</comment>
<evidence type="ECO:0000256" key="5">
    <source>
        <dbReference type="ARBA" id="ARBA00023163"/>
    </source>
</evidence>
<dbReference type="CDD" id="cd06171">
    <property type="entry name" value="Sigma70_r4"/>
    <property type="match status" value="1"/>
</dbReference>
<feature type="domain" description="RNA polymerase sigma factor 70 region 4 type 2" evidence="7">
    <location>
        <begin position="121"/>
        <end position="173"/>
    </location>
</feature>
<evidence type="ECO:0000256" key="4">
    <source>
        <dbReference type="ARBA" id="ARBA00023125"/>
    </source>
</evidence>
<proteinExistence type="inferred from homology"/>
<name>A0ABQ1FY65_9BACL</name>
<evidence type="ECO:0000256" key="2">
    <source>
        <dbReference type="ARBA" id="ARBA00023015"/>
    </source>
</evidence>